<dbReference type="InterPro" id="IPR051212">
    <property type="entry name" value="Type-I_RE_S_subunit"/>
</dbReference>
<dbReference type="RefSeq" id="WP_119978568.1">
    <property type="nucleotide sequence ID" value="NZ_BPFB01000016.1"/>
</dbReference>
<organism evidence="5 6">
    <name type="scientific">Shewanella algidipiscicola</name>
    <dbReference type="NCBI Taxonomy" id="614070"/>
    <lineage>
        <taxon>Bacteria</taxon>
        <taxon>Pseudomonadati</taxon>
        <taxon>Pseudomonadota</taxon>
        <taxon>Gammaproteobacteria</taxon>
        <taxon>Alteromonadales</taxon>
        <taxon>Shewanellaceae</taxon>
        <taxon>Shewanella</taxon>
    </lineage>
</organism>
<dbReference type="PANTHER" id="PTHR43140">
    <property type="entry name" value="TYPE-1 RESTRICTION ENZYME ECOKI SPECIFICITY PROTEIN"/>
    <property type="match status" value="1"/>
</dbReference>
<dbReference type="CDD" id="cd17256">
    <property type="entry name" value="RMtype1_S_EcoJA65PI-TRD1-CR1_like"/>
    <property type="match status" value="1"/>
</dbReference>
<dbReference type="SUPFAM" id="SSF116734">
    <property type="entry name" value="DNA methylase specificity domain"/>
    <property type="match status" value="2"/>
</dbReference>
<protein>
    <submittedName>
        <fullName evidence="5">Type I restriction-modification system restriction endonuclease DNA specificity subunit HsdS</fullName>
    </submittedName>
</protein>
<dbReference type="Gene3D" id="3.90.220.20">
    <property type="entry name" value="DNA methylase specificity domains"/>
    <property type="match status" value="2"/>
</dbReference>
<name>A0ABQ4PGD6_9GAMM</name>
<dbReference type="Pfam" id="PF01420">
    <property type="entry name" value="Methylase_S"/>
    <property type="match status" value="1"/>
</dbReference>
<comment type="similarity">
    <text evidence="1">Belongs to the type-I restriction system S methylase family.</text>
</comment>
<proteinExistence type="inferred from homology"/>
<evidence type="ECO:0000313" key="5">
    <source>
        <dbReference type="EMBL" id="GIU46479.1"/>
    </source>
</evidence>
<evidence type="ECO:0000313" key="6">
    <source>
        <dbReference type="Proteomes" id="UP000761574"/>
    </source>
</evidence>
<dbReference type="GO" id="GO:0004519">
    <property type="term" value="F:endonuclease activity"/>
    <property type="evidence" value="ECO:0007669"/>
    <property type="project" value="UniProtKB-KW"/>
</dbReference>
<accession>A0ABQ4PGD6</accession>
<keyword evidence="3" id="KW-0238">DNA-binding</keyword>
<sequence>MSAVIPEGWAAIKIEDIADVKGGKRLPKGESFSDEITAHPYLRVTDFYNETIDMSDLKYLKVDTHQQIANYIISKEDLYISIAGTIGLVGSIPPCLDGANLTENAAKICNISGINNTYLKRFLNSHTAKDQFKDKTTSSGQPKLALFRIRDCDLLLPPLAEQKIIADKLDELLAQVESTKARLDAIPAILKSFRQSVLAAAVSGKLTEEWRGDEDSYIGDIVTLGEVIGTIGQGWSPKCHNEPVTGEQWGVIKTSAVQQIEFIQNENKRLPESLEVRTHLKVASGDILTTRAGPRVRCGVTCYVENVSSNLMICDKVYRYKVAEGKGISKFLAMQLNSLSVLDKIEALKTGISESGMNLTQSKFKLLEINWPNIEEQAEIVRRVEELFAFADKVEAQVNAAQTRVNNLTQSILAKAFRGELTADWRAANPELISGDNSAQALLERIKAEREKLKPAKKTRAKKAKV</sequence>
<keyword evidence="5" id="KW-0255">Endonuclease</keyword>
<dbReference type="Proteomes" id="UP000761574">
    <property type="component" value="Unassembled WGS sequence"/>
</dbReference>
<feature type="domain" description="Type I restriction modification DNA specificity" evidence="4">
    <location>
        <begin position="6"/>
        <end position="186"/>
    </location>
</feature>
<dbReference type="InterPro" id="IPR000055">
    <property type="entry name" value="Restrct_endonuc_typeI_TRD"/>
</dbReference>
<evidence type="ECO:0000256" key="2">
    <source>
        <dbReference type="ARBA" id="ARBA00022747"/>
    </source>
</evidence>
<evidence type="ECO:0000256" key="3">
    <source>
        <dbReference type="ARBA" id="ARBA00023125"/>
    </source>
</evidence>
<keyword evidence="5" id="KW-0540">Nuclease</keyword>
<dbReference type="EMBL" id="BPFB01000016">
    <property type="protein sequence ID" value="GIU46479.1"/>
    <property type="molecule type" value="Genomic_DNA"/>
</dbReference>
<dbReference type="InterPro" id="IPR044946">
    <property type="entry name" value="Restrct_endonuc_typeI_TRD_sf"/>
</dbReference>
<gene>
    <name evidence="5" type="primary">hsdS</name>
    <name evidence="5" type="ORF">TUM4630_17070</name>
</gene>
<keyword evidence="6" id="KW-1185">Reference proteome</keyword>
<keyword evidence="2" id="KW-0680">Restriction system</keyword>
<dbReference type="PANTHER" id="PTHR43140:SF1">
    <property type="entry name" value="TYPE I RESTRICTION ENZYME ECOKI SPECIFICITY SUBUNIT"/>
    <property type="match status" value="1"/>
</dbReference>
<evidence type="ECO:0000256" key="1">
    <source>
        <dbReference type="ARBA" id="ARBA00010923"/>
    </source>
</evidence>
<comment type="caution">
    <text evidence="5">The sequence shown here is derived from an EMBL/GenBank/DDBJ whole genome shotgun (WGS) entry which is preliminary data.</text>
</comment>
<keyword evidence="5" id="KW-0378">Hydrolase</keyword>
<evidence type="ECO:0000259" key="4">
    <source>
        <dbReference type="Pfam" id="PF01420"/>
    </source>
</evidence>
<reference evidence="5 6" key="1">
    <citation type="submission" date="2021-05" db="EMBL/GenBank/DDBJ databases">
        <title>Molecular characterization for Shewanella algae harboring chromosomal blaOXA-55-like strains isolated from clinical and environment sample.</title>
        <authorList>
            <person name="Ohama Y."/>
            <person name="Aoki K."/>
            <person name="Harada S."/>
            <person name="Moriya K."/>
            <person name="Ishii Y."/>
            <person name="Tateda K."/>
        </authorList>
    </citation>
    <scope>NUCLEOTIDE SEQUENCE [LARGE SCALE GENOMIC DNA]</scope>
    <source>
        <strain evidence="5 6">LMG 23746</strain>
    </source>
</reference>